<dbReference type="Pfam" id="PF03432">
    <property type="entry name" value="Relaxase"/>
    <property type="match status" value="1"/>
</dbReference>
<sequence>MVAVVHPSKCLRNALNYNEAKVRAGEAVCLEAGFYPMAAADLSFQQKLRRLEMLTELNQRTTVNSLHISLNFHPSEQFSDERLKELAEEFLDRIGFTGQPYLLYQHFDAGHPHVHLVTTNIKADGKAINLNNIGKDRARPACVAMEKAYGLVSTAGQKNDLTERFKPVNVQRALYGKMETKRAMNGIINVVAGSYNFTSLAQLNAVLGLYNIVADTGGEGSRVNRFEGLVFRVLDASGNKVGVPIKASDFYEKPTLKKLREKFKKNELKRDGLKKNLKTKIDLALLGGGKSLEKLVAELKGGAVDVVVRRGKDGVIYGMTYVDHKNKVVFNGSELGKAYSAKAVLERCQNIGAGEEKKQNGEAEKLGVGGYANAGKGRDPSREFVPGDGSAAGGRGLAEVLLDAGELREVMDWELKRKKKKKKRLRLSPG</sequence>
<organism evidence="3 4">
    <name type="scientific">Mucilaginibacter yixingensis</name>
    <dbReference type="NCBI Taxonomy" id="1295612"/>
    <lineage>
        <taxon>Bacteria</taxon>
        <taxon>Pseudomonadati</taxon>
        <taxon>Bacteroidota</taxon>
        <taxon>Sphingobacteriia</taxon>
        <taxon>Sphingobacteriales</taxon>
        <taxon>Sphingobacteriaceae</taxon>
        <taxon>Mucilaginibacter</taxon>
    </lineage>
</organism>
<name>A0A2T5JBQ1_9SPHI</name>
<keyword evidence="4" id="KW-1185">Reference proteome</keyword>
<gene>
    <name evidence="3" type="ORF">C8P68_1026</name>
</gene>
<feature type="domain" description="MobA/VirD2-like nuclease" evidence="2">
    <location>
        <begin position="42"/>
        <end position="151"/>
    </location>
</feature>
<accession>A0A2T5JBQ1</accession>
<protein>
    <submittedName>
        <fullName evidence="3">Relaxase/mobilization nuclease-like protein</fullName>
    </submittedName>
</protein>
<evidence type="ECO:0000259" key="2">
    <source>
        <dbReference type="Pfam" id="PF03432"/>
    </source>
</evidence>
<evidence type="ECO:0000313" key="4">
    <source>
        <dbReference type="Proteomes" id="UP000244168"/>
    </source>
</evidence>
<feature type="region of interest" description="Disordered" evidence="1">
    <location>
        <begin position="371"/>
        <end position="393"/>
    </location>
</feature>
<reference evidence="3 4" key="1">
    <citation type="submission" date="2018-04" db="EMBL/GenBank/DDBJ databases">
        <title>Genomic Encyclopedia of Archaeal and Bacterial Type Strains, Phase II (KMG-II): from individual species to whole genera.</title>
        <authorList>
            <person name="Goeker M."/>
        </authorList>
    </citation>
    <scope>NUCLEOTIDE SEQUENCE [LARGE SCALE GENOMIC DNA]</scope>
    <source>
        <strain evidence="3 4">DSM 26809</strain>
    </source>
</reference>
<evidence type="ECO:0000256" key="1">
    <source>
        <dbReference type="SAM" id="MobiDB-lite"/>
    </source>
</evidence>
<dbReference type="InterPro" id="IPR005094">
    <property type="entry name" value="Endonuclease_MobA/VirD2"/>
</dbReference>
<dbReference type="EMBL" id="QAOQ01000002">
    <property type="protein sequence ID" value="PTQ99191.1"/>
    <property type="molecule type" value="Genomic_DNA"/>
</dbReference>
<evidence type="ECO:0000313" key="3">
    <source>
        <dbReference type="EMBL" id="PTQ99191.1"/>
    </source>
</evidence>
<proteinExistence type="predicted"/>
<dbReference type="Proteomes" id="UP000244168">
    <property type="component" value="Unassembled WGS sequence"/>
</dbReference>
<comment type="caution">
    <text evidence="3">The sequence shown here is derived from an EMBL/GenBank/DDBJ whole genome shotgun (WGS) entry which is preliminary data.</text>
</comment>
<dbReference type="AlphaFoldDB" id="A0A2T5JBQ1"/>